<name>A0AAV8TMK8_9ROSI</name>
<evidence type="ECO:0000256" key="1">
    <source>
        <dbReference type="ARBA" id="ARBA00004141"/>
    </source>
</evidence>
<dbReference type="InterPro" id="IPR033308">
    <property type="entry name" value="PGAP5/Cdc1/Ted1"/>
</dbReference>
<sequence>MKQAYKLTLVLCGVWIFSLLYGEMFAYWLPSLYSCSWPHLLPSSKENGFMHSNKYVKVAVLADPQLMDKTSLPLPPKSLSLELVQFYTDLYMRRAFFASILPFKPDVIVFLGDYFDGGPYLNDEEWKESLERFRHSFGLDSGGKIADIPVYFIPGNHDIGYESVYSHLPQIMQRYEKEFGVRNYRFTVGKVEFVAIDAQTLDGNRQGTFSSVTWDFIKNVSSDTQSIPRVLLTHIPLFRQDNSYCGPHRCSPIINQRILRSAQSQEVRYQNYVSEESSVGLLNLIRPILVLSGHDHDQCAVTHEARHKPVPELTLGTISWQQGNLYPSFMLLSAIDSENANVSTPEEAVMTQLCFLPMQTHIYIWYISLFCLTILALLFWPTSGVNFEPCFCGLRACIKQWCSMFTQATKEKNEDDDCEYEMMFDAEGSMHLVKKPRETPKSQQSGGSSIERGNAVMRPKRNIQQETEVSMNIDMSADIGYDTRLRHRAGKSKTKIIVHRLLRTFQMLTIIAAVNVPLYMMMLFKDWVNK</sequence>
<feature type="region of interest" description="Disordered" evidence="5">
    <location>
        <begin position="435"/>
        <end position="457"/>
    </location>
</feature>
<organism evidence="8 9">
    <name type="scientific">Erythroxylum novogranatense</name>
    <dbReference type="NCBI Taxonomy" id="1862640"/>
    <lineage>
        <taxon>Eukaryota</taxon>
        <taxon>Viridiplantae</taxon>
        <taxon>Streptophyta</taxon>
        <taxon>Embryophyta</taxon>
        <taxon>Tracheophyta</taxon>
        <taxon>Spermatophyta</taxon>
        <taxon>Magnoliopsida</taxon>
        <taxon>eudicotyledons</taxon>
        <taxon>Gunneridae</taxon>
        <taxon>Pentapetalae</taxon>
        <taxon>rosids</taxon>
        <taxon>fabids</taxon>
        <taxon>Malpighiales</taxon>
        <taxon>Erythroxylaceae</taxon>
        <taxon>Erythroxylum</taxon>
    </lineage>
</organism>
<dbReference type="GO" id="GO:0016787">
    <property type="term" value="F:hydrolase activity"/>
    <property type="evidence" value="ECO:0007669"/>
    <property type="project" value="InterPro"/>
</dbReference>
<dbReference type="FunFam" id="3.60.21.10:FF:000050">
    <property type="entry name" value="Calcineurin-like metallo-phosphoesterase superfamily protein"/>
    <property type="match status" value="1"/>
</dbReference>
<dbReference type="InterPro" id="IPR004843">
    <property type="entry name" value="Calcineurin-like_PHP"/>
</dbReference>
<evidence type="ECO:0000256" key="6">
    <source>
        <dbReference type="SAM" id="Phobius"/>
    </source>
</evidence>
<dbReference type="InterPro" id="IPR029052">
    <property type="entry name" value="Metallo-depent_PP-like"/>
</dbReference>
<keyword evidence="9" id="KW-1185">Reference proteome</keyword>
<evidence type="ECO:0000256" key="4">
    <source>
        <dbReference type="ARBA" id="ARBA00023136"/>
    </source>
</evidence>
<evidence type="ECO:0000256" key="2">
    <source>
        <dbReference type="ARBA" id="ARBA00022692"/>
    </source>
</evidence>
<dbReference type="Proteomes" id="UP001159364">
    <property type="component" value="Linkage Group LG04"/>
</dbReference>
<evidence type="ECO:0000256" key="5">
    <source>
        <dbReference type="SAM" id="MobiDB-lite"/>
    </source>
</evidence>
<evidence type="ECO:0000313" key="8">
    <source>
        <dbReference type="EMBL" id="KAJ8768187.1"/>
    </source>
</evidence>
<comment type="caution">
    <text evidence="8">The sequence shown here is derived from an EMBL/GenBank/DDBJ whole genome shotgun (WGS) entry which is preliminary data.</text>
</comment>
<dbReference type="GO" id="GO:0006506">
    <property type="term" value="P:GPI anchor biosynthetic process"/>
    <property type="evidence" value="ECO:0007669"/>
    <property type="project" value="InterPro"/>
</dbReference>
<dbReference type="PANTHER" id="PTHR13315">
    <property type="entry name" value="METALLO PHOSPHOESTERASE RELATED"/>
    <property type="match status" value="1"/>
</dbReference>
<comment type="subcellular location">
    <subcellularLocation>
        <location evidence="1">Membrane</location>
        <topology evidence="1">Multi-pass membrane protein</topology>
    </subcellularLocation>
</comment>
<evidence type="ECO:0000259" key="7">
    <source>
        <dbReference type="Pfam" id="PF00149"/>
    </source>
</evidence>
<protein>
    <recommendedName>
        <fullName evidence="7">Calcineurin-like phosphoesterase domain-containing protein</fullName>
    </recommendedName>
</protein>
<dbReference type="PROSITE" id="PS51257">
    <property type="entry name" value="PROKAR_LIPOPROTEIN"/>
    <property type="match status" value="1"/>
</dbReference>
<dbReference type="Gene3D" id="3.60.21.10">
    <property type="match status" value="1"/>
</dbReference>
<dbReference type="CDD" id="cd07384">
    <property type="entry name" value="MPP_Cdc1_like"/>
    <property type="match status" value="1"/>
</dbReference>
<dbReference type="Pfam" id="PF00149">
    <property type="entry name" value="Metallophos"/>
    <property type="match status" value="1"/>
</dbReference>
<evidence type="ECO:0000256" key="3">
    <source>
        <dbReference type="ARBA" id="ARBA00022989"/>
    </source>
</evidence>
<gene>
    <name evidence="8" type="ORF">K2173_021127</name>
</gene>
<dbReference type="GO" id="GO:0005783">
    <property type="term" value="C:endoplasmic reticulum"/>
    <property type="evidence" value="ECO:0007669"/>
    <property type="project" value="TreeGrafter"/>
</dbReference>
<dbReference type="EMBL" id="JAIWQS010000004">
    <property type="protein sequence ID" value="KAJ8768187.1"/>
    <property type="molecule type" value="Genomic_DNA"/>
</dbReference>
<feature type="transmembrane region" description="Helical" evidence="6">
    <location>
        <begin position="501"/>
        <end position="524"/>
    </location>
</feature>
<dbReference type="SUPFAM" id="SSF56300">
    <property type="entry name" value="Metallo-dependent phosphatases"/>
    <property type="match status" value="1"/>
</dbReference>
<dbReference type="AlphaFoldDB" id="A0AAV8TMK8"/>
<keyword evidence="4 6" id="KW-0472">Membrane</keyword>
<proteinExistence type="predicted"/>
<keyword evidence="2 6" id="KW-0812">Transmembrane</keyword>
<accession>A0AAV8TMK8</accession>
<feature type="domain" description="Calcineurin-like phosphoesterase" evidence="7">
    <location>
        <begin position="89"/>
        <end position="297"/>
    </location>
</feature>
<feature type="transmembrane region" description="Helical" evidence="6">
    <location>
        <begin position="362"/>
        <end position="380"/>
    </location>
</feature>
<evidence type="ECO:0000313" key="9">
    <source>
        <dbReference type="Proteomes" id="UP001159364"/>
    </source>
</evidence>
<dbReference type="GO" id="GO:0016020">
    <property type="term" value="C:membrane"/>
    <property type="evidence" value="ECO:0007669"/>
    <property type="project" value="UniProtKB-SubCell"/>
</dbReference>
<dbReference type="PANTHER" id="PTHR13315:SF4">
    <property type="entry name" value="METALLOPHOSPHOESTERASE, ISOFORM E"/>
    <property type="match status" value="1"/>
</dbReference>
<reference evidence="8 9" key="1">
    <citation type="submission" date="2021-09" db="EMBL/GenBank/DDBJ databases">
        <title>Genomic insights and catalytic innovation underlie evolution of tropane alkaloids biosynthesis.</title>
        <authorList>
            <person name="Wang Y.-J."/>
            <person name="Tian T."/>
            <person name="Huang J.-P."/>
            <person name="Huang S.-X."/>
        </authorList>
    </citation>
    <scope>NUCLEOTIDE SEQUENCE [LARGE SCALE GENOMIC DNA]</scope>
    <source>
        <strain evidence="8">KIB-2018</strain>
        <tissue evidence="8">Leaf</tissue>
    </source>
</reference>
<keyword evidence="3 6" id="KW-1133">Transmembrane helix</keyword>